<dbReference type="Pfam" id="PF09992">
    <property type="entry name" value="NAGPA"/>
    <property type="match status" value="1"/>
</dbReference>
<dbReference type="InterPro" id="IPR015020">
    <property type="entry name" value="Rv2525c-like_Glyco_Hydro-like"/>
</dbReference>
<sequence>MIKHTRVRIVNGKMEEAPLQYSGAYSKAQGWTDIRVADIPLAAVMSTELVIAKGKTVPQILADLVSRKGGNWLVFNASFFNQQTGTIVGKAYQNGKIIAQDVAGKTEHRPHLYHKGGRFGVGRLATPTGVDWAVVDVPTLTAGGKALALRPEEKTPSDVQAINPRMIAGIKPDGTFGVIAVDGRGNVDRGLNSKESGILAMNLGYGESVNLDGGSSATIATNNRQLLDALEIDKDHKKRTYHVADMSRNHSAAPVHHAVAIQFDPAKLFPKPVTLFGVDCAQPLNATKAKAVAGQGAKFVARYLVPEEYKWKRLTLSEAQAIAAAGMQIVSAFETKANRPEGGALAGTEDGSKAYKEAIAIGQPVGTAIYFAVDYDTGPKDYDTIEAYLRAAAMAIPGYEVGAYGEYEIIEEMAKRGAAKHFWQTYAWSAGKKSAHADIWQYKNNTVLAGHPVDFNESYRTDVGWKI</sequence>
<dbReference type="InterPro" id="IPR017853">
    <property type="entry name" value="GH"/>
</dbReference>
<dbReference type="GO" id="GO:0016787">
    <property type="term" value="F:hydrolase activity"/>
    <property type="evidence" value="ECO:0007669"/>
    <property type="project" value="UniProtKB-KW"/>
</dbReference>
<evidence type="ECO:0000259" key="2">
    <source>
        <dbReference type="Pfam" id="PF09992"/>
    </source>
</evidence>
<dbReference type="InterPro" id="IPR018711">
    <property type="entry name" value="NAGPA"/>
</dbReference>
<reference evidence="4" key="1">
    <citation type="journal article" date="2019" name="Int. J. Syst. Evol. Microbiol.">
        <title>The Global Catalogue of Microorganisms (GCM) 10K type strain sequencing project: providing services to taxonomists for standard genome sequencing and annotation.</title>
        <authorList>
            <consortium name="The Broad Institute Genomics Platform"/>
            <consortium name="The Broad Institute Genome Sequencing Center for Infectious Disease"/>
            <person name="Wu L."/>
            <person name="Ma J."/>
        </authorList>
    </citation>
    <scope>NUCLEOTIDE SEQUENCE [LARGE SCALE GENOMIC DNA]</scope>
    <source>
        <strain evidence="4">CGMCC 1.18578</strain>
    </source>
</reference>
<organism evidence="3 4">
    <name type="scientific">Cohnella yongneupensis</name>
    <dbReference type="NCBI Taxonomy" id="425006"/>
    <lineage>
        <taxon>Bacteria</taxon>
        <taxon>Bacillati</taxon>
        <taxon>Bacillota</taxon>
        <taxon>Bacilli</taxon>
        <taxon>Bacillales</taxon>
        <taxon>Paenibacillaceae</taxon>
        <taxon>Cohnella</taxon>
    </lineage>
</organism>
<accession>A0ABW0QWG1</accession>
<dbReference type="Proteomes" id="UP001596108">
    <property type="component" value="Unassembled WGS sequence"/>
</dbReference>
<comment type="caution">
    <text evidence="3">The sequence shown here is derived from an EMBL/GenBank/DDBJ whole genome shotgun (WGS) entry which is preliminary data.</text>
</comment>
<gene>
    <name evidence="3" type="ORF">ACFPQ4_03210</name>
</gene>
<dbReference type="PANTHER" id="PTHR40446:SF2">
    <property type="entry name" value="N-ACETYLGLUCOSAMINE-1-PHOSPHODIESTER ALPHA-N-ACETYLGLUCOSAMINIDASE"/>
    <property type="match status" value="1"/>
</dbReference>
<keyword evidence="4" id="KW-1185">Reference proteome</keyword>
<evidence type="ECO:0000313" key="4">
    <source>
        <dbReference type="Proteomes" id="UP001596108"/>
    </source>
</evidence>
<protein>
    <submittedName>
        <fullName evidence="3">Glycoside hydrolase domain-containing protein</fullName>
    </submittedName>
</protein>
<feature type="domain" description="Phosphodiester glycosidase" evidence="2">
    <location>
        <begin position="74"/>
        <end position="223"/>
    </location>
</feature>
<dbReference type="Pfam" id="PF08924">
    <property type="entry name" value="Rv2525c_GlyHyd-like"/>
    <property type="match status" value="1"/>
</dbReference>
<evidence type="ECO:0000313" key="3">
    <source>
        <dbReference type="EMBL" id="MFC5528460.1"/>
    </source>
</evidence>
<dbReference type="Gene3D" id="3.20.20.80">
    <property type="entry name" value="Glycosidases"/>
    <property type="match status" value="1"/>
</dbReference>
<proteinExistence type="predicted"/>
<dbReference type="RefSeq" id="WP_378110297.1">
    <property type="nucleotide sequence ID" value="NZ_JBHSNC010000010.1"/>
</dbReference>
<dbReference type="PANTHER" id="PTHR40446">
    <property type="entry name" value="N-ACETYLGLUCOSAMINE-1-PHOSPHODIESTER ALPHA-N-ACETYLGLUCOSAMINIDASE"/>
    <property type="match status" value="1"/>
</dbReference>
<feature type="domain" description="Rv2525c-like glycoside hydrolase-like" evidence="1">
    <location>
        <begin position="292"/>
        <end position="450"/>
    </location>
</feature>
<evidence type="ECO:0000259" key="1">
    <source>
        <dbReference type="Pfam" id="PF08924"/>
    </source>
</evidence>
<dbReference type="SUPFAM" id="SSF51445">
    <property type="entry name" value="(Trans)glycosidases"/>
    <property type="match status" value="1"/>
</dbReference>
<name>A0ABW0QWG1_9BACL</name>
<keyword evidence="3" id="KW-0378">Hydrolase</keyword>
<dbReference type="EMBL" id="JBHSNC010000010">
    <property type="protein sequence ID" value="MFC5528460.1"/>
    <property type="molecule type" value="Genomic_DNA"/>
</dbReference>